<accession>A0A1V6T961</accession>
<protein>
    <submittedName>
        <fullName evidence="1">Uncharacterized protein</fullName>
    </submittedName>
</protein>
<keyword evidence="2" id="KW-1185">Reference proteome</keyword>
<gene>
    <name evidence="1" type="ORF">PENSTE_c009G08508</name>
</gene>
<organism evidence="1 2">
    <name type="scientific">Penicillium steckii</name>
    <dbReference type="NCBI Taxonomy" id="303698"/>
    <lineage>
        <taxon>Eukaryota</taxon>
        <taxon>Fungi</taxon>
        <taxon>Dikarya</taxon>
        <taxon>Ascomycota</taxon>
        <taxon>Pezizomycotina</taxon>
        <taxon>Eurotiomycetes</taxon>
        <taxon>Eurotiomycetidae</taxon>
        <taxon>Eurotiales</taxon>
        <taxon>Aspergillaceae</taxon>
        <taxon>Penicillium</taxon>
    </lineage>
</organism>
<reference evidence="2" key="1">
    <citation type="journal article" date="2017" name="Nat. Microbiol.">
        <title>Global analysis of biosynthetic gene clusters reveals vast potential of secondary metabolite production in Penicillium species.</title>
        <authorList>
            <person name="Nielsen J.C."/>
            <person name="Grijseels S."/>
            <person name="Prigent S."/>
            <person name="Ji B."/>
            <person name="Dainat J."/>
            <person name="Nielsen K.F."/>
            <person name="Frisvad J.C."/>
            <person name="Workman M."/>
            <person name="Nielsen J."/>
        </authorList>
    </citation>
    <scope>NUCLEOTIDE SEQUENCE [LARGE SCALE GENOMIC DNA]</scope>
    <source>
        <strain evidence="2">IBT 24891</strain>
    </source>
</reference>
<proteinExistence type="predicted"/>
<evidence type="ECO:0000313" key="1">
    <source>
        <dbReference type="EMBL" id="OQE22922.1"/>
    </source>
</evidence>
<dbReference type="Proteomes" id="UP000191285">
    <property type="component" value="Unassembled WGS sequence"/>
</dbReference>
<sequence>MSQDRTSGTDGTDEMSR</sequence>
<name>A0A1V6T961_9EURO</name>
<dbReference type="EMBL" id="MLKD01000009">
    <property type="protein sequence ID" value="OQE22922.1"/>
    <property type="molecule type" value="Genomic_DNA"/>
</dbReference>
<evidence type="ECO:0000313" key="2">
    <source>
        <dbReference type="Proteomes" id="UP000191285"/>
    </source>
</evidence>
<dbReference type="AlphaFoldDB" id="A0A1V6T961"/>
<comment type="caution">
    <text evidence="1">The sequence shown here is derived from an EMBL/GenBank/DDBJ whole genome shotgun (WGS) entry which is preliminary data.</text>
</comment>